<dbReference type="EMBL" id="PPSX01000003">
    <property type="protein sequence ID" value="RZQ55086.1"/>
    <property type="molecule type" value="Genomic_DNA"/>
</dbReference>
<dbReference type="Proteomes" id="UP000307362">
    <property type="component" value="Unassembled WGS sequence"/>
</dbReference>
<gene>
    <name evidence="2" type="ORF">C1E23_00695</name>
    <name evidence="3" type="ORF">CWB73_09885</name>
</gene>
<dbReference type="RefSeq" id="WP_130253726.1">
    <property type="nucleotide sequence ID" value="NZ_PNCM01000020.1"/>
</dbReference>
<reference evidence="3 5" key="1">
    <citation type="submission" date="2017-12" db="EMBL/GenBank/DDBJ databases">
        <authorList>
            <person name="Paulsen S."/>
            <person name="Gram L.K."/>
        </authorList>
    </citation>
    <scope>NUCLEOTIDE SEQUENCE [LARGE SCALE GENOMIC DNA]</scope>
    <source>
        <strain evidence="3 5">S1189</strain>
    </source>
</reference>
<dbReference type="Proteomes" id="UP000291338">
    <property type="component" value="Unassembled WGS sequence"/>
</dbReference>
<evidence type="ECO:0000256" key="1">
    <source>
        <dbReference type="SAM" id="MobiDB-lite"/>
    </source>
</evidence>
<dbReference type="EMBL" id="PNCM01000020">
    <property type="protein sequence ID" value="TMP80722.1"/>
    <property type="molecule type" value="Genomic_DNA"/>
</dbReference>
<feature type="region of interest" description="Disordered" evidence="1">
    <location>
        <begin position="202"/>
        <end position="233"/>
    </location>
</feature>
<reference evidence="2 4" key="2">
    <citation type="submission" date="2018-01" db="EMBL/GenBank/DDBJ databases">
        <title>Co-occurrence of chitin degradation, pigmentation and bioactivity in marine Pseudoalteromonas.</title>
        <authorList>
            <person name="Paulsen S."/>
            <person name="Gram L."/>
            <person name="Machado H."/>
        </authorList>
    </citation>
    <scope>NUCLEOTIDE SEQUENCE [LARGE SCALE GENOMIC DNA]</scope>
    <source>
        <strain evidence="2 4">S3898</strain>
    </source>
</reference>
<evidence type="ECO:0000313" key="5">
    <source>
        <dbReference type="Proteomes" id="UP000307362"/>
    </source>
</evidence>
<reference evidence="3" key="4">
    <citation type="submission" date="2019-09" db="EMBL/GenBank/DDBJ databases">
        <title>Co-occurence of chitin degradation, pigmentation and bioactivity in marine Pseudoalteromonas.</title>
        <authorList>
            <person name="Sonnenschein E.C."/>
            <person name="Bech P.K."/>
        </authorList>
    </citation>
    <scope>NUCLEOTIDE SEQUENCE</scope>
    <source>
        <strain evidence="3">S1189</strain>
    </source>
</reference>
<organism evidence="2 4">
    <name type="scientific">Pseudoalteromonas phenolica</name>
    <dbReference type="NCBI Taxonomy" id="161398"/>
    <lineage>
        <taxon>Bacteria</taxon>
        <taxon>Pseudomonadati</taxon>
        <taxon>Pseudomonadota</taxon>
        <taxon>Gammaproteobacteria</taxon>
        <taxon>Alteromonadales</taxon>
        <taxon>Pseudoalteromonadaceae</taxon>
        <taxon>Pseudoalteromonas</taxon>
    </lineage>
</organism>
<name>A0A4Q7ITU9_9GAMM</name>
<feature type="compositionally biased region" description="Basic and acidic residues" evidence="1">
    <location>
        <begin position="202"/>
        <end position="215"/>
    </location>
</feature>
<evidence type="ECO:0000313" key="3">
    <source>
        <dbReference type="EMBL" id="TMP80722.1"/>
    </source>
</evidence>
<evidence type="ECO:0000313" key="2">
    <source>
        <dbReference type="EMBL" id="RZQ55086.1"/>
    </source>
</evidence>
<sequence>MKRILTLSFLSLAVIAVYLLYDNSNSKQPKQSVLVKSQPNDFQQDLVPITETIKAKPENNPSTTDLPTPFYAVNRLSDEAKSVLTEAGVLPGDLNNEAYIEFDLPALRKLEYGDNFELMIPQTSETFIAEVTFVDTASNGDKSIFGNVTGADGRFHTTVLTVGKNAIYGQFTAPSGNYVFESKDQYGWIAAKRDLYRKHVEFEHSEHSHHSDAQHAEQQNTDIFAPKLNKNDK</sequence>
<dbReference type="OrthoDB" id="6308247at2"/>
<protein>
    <submittedName>
        <fullName evidence="2">Uncharacterized protein</fullName>
    </submittedName>
</protein>
<proteinExistence type="predicted"/>
<accession>A0A4Q7ITU9</accession>
<dbReference type="AlphaFoldDB" id="A0A4Q7ITU9"/>
<reference evidence="5" key="3">
    <citation type="submission" date="2019-06" db="EMBL/GenBank/DDBJ databases">
        <title>Co-occurence of chitin degradation, pigmentation and bioactivity in marine Pseudoalteromonas.</title>
        <authorList>
            <person name="Sonnenschein E.C."/>
            <person name="Bech P.K."/>
        </authorList>
    </citation>
    <scope>NUCLEOTIDE SEQUENCE [LARGE SCALE GENOMIC DNA]</scope>
    <source>
        <strain evidence="5">S1189</strain>
    </source>
</reference>
<evidence type="ECO:0000313" key="4">
    <source>
        <dbReference type="Proteomes" id="UP000291338"/>
    </source>
</evidence>
<comment type="caution">
    <text evidence="2">The sequence shown here is derived from an EMBL/GenBank/DDBJ whole genome shotgun (WGS) entry which is preliminary data.</text>
</comment>